<feature type="region of interest" description="Disordered" evidence="1">
    <location>
        <begin position="44"/>
        <end position="88"/>
    </location>
</feature>
<evidence type="ECO:0000256" key="1">
    <source>
        <dbReference type="SAM" id="MobiDB-lite"/>
    </source>
</evidence>
<dbReference type="AlphaFoldDB" id="A0A4C1XF41"/>
<name>A0A4C1XF41_EUMVA</name>
<evidence type="ECO:0000313" key="2">
    <source>
        <dbReference type="EMBL" id="GBP61074.1"/>
    </source>
</evidence>
<comment type="caution">
    <text evidence="2">The sequence shown here is derived from an EMBL/GenBank/DDBJ whole genome shotgun (WGS) entry which is preliminary data.</text>
</comment>
<protein>
    <submittedName>
        <fullName evidence="2">Uncharacterized protein</fullName>
    </submittedName>
</protein>
<reference evidence="2 3" key="1">
    <citation type="journal article" date="2019" name="Commun. Biol.">
        <title>The bagworm genome reveals a unique fibroin gene that provides high tensile strength.</title>
        <authorList>
            <person name="Kono N."/>
            <person name="Nakamura H."/>
            <person name="Ohtoshi R."/>
            <person name="Tomita M."/>
            <person name="Numata K."/>
            <person name="Arakawa K."/>
        </authorList>
    </citation>
    <scope>NUCLEOTIDE SEQUENCE [LARGE SCALE GENOMIC DNA]</scope>
</reference>
<sequence length="142" mass="15961">MYNREGVTMHFAHFITSTTCAWYTDLRSYRIDRRGSRPLIGPPANAQFCMPLKTRNNKNKQCSRRPASAPNGRATAPTPRLPLLRGRAERCARRTPPQCLRFTASRSASLAALFYRSATRPGPRAVRSSRRVIPRGAARAFS</sequence>
<dbReference type="Proteomes" id="UP000299102">
    <property type="component" value="Unassembled WGS sequence"/>
</dbReference>
<keyword evidence="3" id="KW-1185">Reference proteome</keyword>
<organism evidence="2 3">
    <name type="scientific">Eumeta variegata</name>
    <name type="common">Bagworm moth</name>
    <name type="synonym">Eumeta japonica</name>
    <dbReference type="NCBI Taxonomy" id="151549"/>
    <lineage>
        <taxon>Eukaryota</taxon>
        <taxon>Metazoa</taxon>
        <taxon>Ecdysozoa</taxon>
        <taxon>Arthropoda</taxon>
        <taxon>Hexapoda</taxon>
        <taxon>Insecta</taxon>
        <taxon>Pterygota</taxon>
        <taxon>Neoptera</taxon>
        <taxon>Endopterygota</taxon>
        <taxon>Lepidoptera</taxon>
        <taxon>Glossata</taxon>
        <taxon>Ditrysia</taxon>
        <taxon>Tineoidea</taxon>
        <taxon>Psychidae</taxon>
        <taxon>Oiketicinae</taxon>
        <taxon>Eumeta</taxon>
    </lineage>
</organism>
<accession>A0A4C1XF41</accession>
<gene>
    <name evidence="2" type="ORF">EVAR_48573_1</name>
</gene>
<dbReference type="EMBL" id="BGZK01000803">
    <property type="protein sequence ID" value="GBP61074.1"/>
    <property type="molecule type" value="Genomic_DNA"/>
</dbReference>
<evidence type="ECO:0000313" key="3">
    <source>
        <dbReference type="Proteomes" id="UP000299102"/>
    </source>
</evidence>
<proteinExistence type="predicted"/>